<feature type="compositionally biased region" description="Basic and acidic residues" evidence="1">
    <location>
        <begin position="29"/>
        <end position="41"/>
    </location>
</feature>
<feature type="compositionally biased region" description="Basic residues" evidence="1">
    <location>
        <begin position="609"/>
        <end position="620"/>
    </location>
</feature>
<feature type="compositionally biased region" description="Pro residues" evidence="1">
    <location>
        <begin position="468"/>
        <end position="484"/>
    </location>
</feature>
<reference evidence="2" key="2">
    <citation type="submission" date="2023-06" db="EMBL/GenBank/DDBJ databases">
        <authorList>
            <consortium name="Lawrence Berkeley National Laboratory"/>
            <person name="Haridas S."/>
            <person name="Hensen N."/>
            <person name="Bonometti L."/>
            <person name="Westerberg I."/>
            <person name="Brannstrom I.O."/>
            <person name="Guillou S."/>
            <person name="Cros-Aarteil S."/>
            <person name="Calhoun S."/>
            <person name="Kuo A."/>
            <person name="Mondo S."/>
            <person name="Pangilinan J."/>
            <person name="Riley R."/>
            <person name="LaButti K."/>
            <person name="Andreopoulos B."/>
            <person name="Lipzen A."/>
            <person name="Chen C."/>
            <person name="Yanf M."/>
            <person name="Daum C."/>
            <person name="Ng V."/>
            <person name="Clum A."/>
            <person name="Steindorff A."/>
            <person name="Ohm R."/>
            <person name="Martin F."/>
            <person name="Silar P."/>
            <person name="Natvig D."/>
            <person name="Lalanne C."/>
            <person name="Gautier V."/>
            <person name="Ament-velasquez S.L."/>
            <person name="Kruys A."/>
            <person name="Hutchinson M.I."/>
            <person name="Powell A.J."/>
            <person name="Barry K."/>
            <person name="Miller A.N."/>
            <person name="Grigoriev I.V."/>
            <person name="Debuchy R."/>
            <person name="Gladieux P."/>
            <person name="Thoren M.H."/>
            <person name="Johannesson H."/>
        </authorList>
    </citation>
    <scope>NUCLEOTIDE SEQUENCE</scope>
    <source>
        <strain evidence="2">CBS 232.78</strain>
    </source>
</reference>
<organism evidence="2 3">
    <name type="scientific">Podospora didyma</name>
    <dbReference type="NCBI Taxonomy" id="330526"/>
    <lineage>
        <taxon>Eukaryota</taxon>
        <taxon>Fungi</taxon>
        <taxon>Dikarya</taxon>
        <taxon>Ascomycota</taxon>
        <taxon>Pezizomycotina</taxon>
        <taxon>Sordariomycetes</taxon>
        <taxon>Sordariomycetidae</taxon>
        <taxon>Sordariales</taxon>
        <taxon>Podosporaceae</taxon>
        <taxon>Podospora</taxon>
    </lineage>
</organism>
<dbReference type="EMBL" id="JAULSW010000005">
    <property type="protein sequence ID" value="KAK3381926.1"/>
    <property type="molecule type" value="Genomic_DNA"/>
</dbReference>
<feature type="compositionally biased region" description="Pro residues" evidence="1">
    <location>
        <begin position="333"/>
        <end position="343"/>
    </location>
</feature>
<comment type="caution">
    <text evidence="2">The sequence shown here is derived from an EMBL/GenBank/DDBJ whole genome shotgun (WGS) entry which is preliminary data.</text>
</comment>
<feature type="compositionally biased region" description="Basic residues" evidence="1">
    <location>
        <begin position="303"/>
        <end position="313"/>
    </location>
</feature>
<reference evidence="2" key="1">
    <citation type="journal article" date="2023" name="Mol. Phylogenet. Evol.">
        <title>Genome-scale phylogeny and comparative genomics of the fungal order Sordariales.</title>
        <authorList>
            <person name="Hensen N."/>
            <person name="Bonometti L."/>
            <person name="Westerberg I."/>
            <person name="Brannstrom I.O."/>
            <person name="Guillou S."/>
            <person name="Cros-Aarteil S."/>
            <person name="Calhoun S."/>
            <person name="Haridas S."/>
            <person name="Kuo A."/>
            <person name="Mondo S."/>
            <person name="Pangilinan J."/>
            <person name="Riley R."/>
            <person name="LaButti K."/>
            <person name="Andreopoulos B."/>
            <person name="Lipzen A."/>
            <person name="Chen C."/>
            <person name="Yan M."/>
            <person name="Daum C."/>
            <person name="Ng V."/>
            <person name="Clum A."/>
            <person name="Steindorff A."/>
            <person name="Ohm R.A."/>
            <person name="Martin F."/>
            <person name="Silar P."/>
            <person name="Natvig D.O."/>
            <person name="Lalanne C."/>
            <person name="Gautier V."/>
            <person name="Ament-Velasquez S.L."/>
            <person name="Kruys A."/>
            <person name="Hutchinson M.I."/>
            <person name="Powell A.J."/>
            <person name="Barry K."/>
            <person name="Miller A.N."/>
            <person name="Grigoriev I.V."/>
            <person name="Debuchy R."/>
            <person name="Gladieux P."/>
            <person name="Hiltunen Thoren M."/>
            <person name="Johannesson H."/>
        </authorList>
    </citation>
    <scope>NUCLEOTIDE SEQUENCE</scope>
    <source>
        <strain evidence="2">CBS 232.78</strain>
    </source>
</reference>
<feature type="region of interest" description="Disordered" evidence="1">
    <location>
        <begin position="1"/>
        <end position="67"/>
    </location>
</feature>
<evidence type="ECO:0000256" key="1">
    <source>
        <dbReference type="SAM" id="MobiDB-lite"/>
    </source>
</evidence>
<sequence>MPAADRNSEGAFSEPWMRQHSGSPQFHKSSSDEHDTPESLHESPCQIIPPCRQGNHGAHLSSEGGMQATKAMGKYHFTEPALKHDLNALQKGKVYSADEFYTRAKAWYKAEIDRLLHREKVKQEARDAEIEAPRLSPFELVVEELLDEEPQDPEPKEKASEDERVAEELLYEELKDPEQKDKPHEEKRAIIEDVGVETKTETQFVLVSEIGKERNTPPGITKEEQEAKAKTKEEEGEAKEKRKEVENKTQQDERAGKEETKQEAKKEEEQHEEKKITAESQHSTGSKQKETVPQPKEETKSKTTAKSRPKKSKAAPEPRRVQPPRAAKRKAAEPPPDPPPKPPTRQKITTTKKASPAPPSFPSIIAMATTAEPVPESPAETQASKAIVVEFSPEPPLDPATKPEASMPLPDLSSTYTVPGDTGTTPPASLLGTTAAEPLPGPVRVSQAGANTPSPQGSIYSPLFTPEATPPPPPPTIPPPPPTPSGAMGSGSGSRSPSSLPTTAQLPGETRGDYVLAAYDWGQFLNHNAGEHHKPTKPWSYVELQGLDVAYFVMRVEKAVAVMVADIIYRQADKEEVDVDTEKGEVWSSGIPGISVPAPAATPATPPQRSKKVVTTRKFRCALPGGTERSGDEDKFEPAAALSPGEDLRPPRSGDQTALSGSSSGNGNLKKTYIWTGGAEKSRPSPAPNAEMETSPTLGRWPPYASEGRTLPLEYLSDHIVEISGLKFAVDLCASFDDVGKLRFFML</sequence>
<feature type="region of interest" description="Disordered" evidence="1">
    <location>
        <begin position="145"/>
        <end position="164"/>
    </location>
</feature>
<evidence type="ECO:0000313" key="3">
    <source>
        <dbReference type="Proteomes" id="UP001285441"/>
    </source>
</evidence>
<feature type="region of interest" description="Disordered" evidence="1">
    <location>
        <begin position="170"/>
        <end position="507"/>
    </location>
</feature>
<dbReference type="Proteomes" id="UP001285441">
    <property type="component" value="Unassembled WGS sequence"/>
</dbReference>
<feature type="compositionally biased region" description="Polar residues" evidence="1">
    <location>
        <begin position="448"/>
        <end position="459"/>
    </location>
</feature>
<feature type="compositionally biased region" description="Basic and acidic residues" evidence="1">
    <location>
        <begin position="153"/>
        <end position="164"/>
    </location>
</feature>
<accession>A0AAE0NI49</accession>
<proteinExistence type="predicted"/>
<feature type="compositionally biased region" description="Polar residues" evidence="1">
    <location>
        <begin position="412"/>
        <end position="427"/>
    </location>
</feature>
<feature type="compositionally biased region" description="Basic and acidic residues" evidence="1">
    <location>
        <begin position="210"/>
        <end position="277"/>
    </location>
</feature>
<feature type="region of interest" description="Disordered" evidence="1">
    <location>
        <begin position="588"/>
        <end position="703"/>
    </location>
</feature>
<protein>
    <submittedName>
        <fullName evidence="2">Uncharacterized protein</fullName>
    </submittedName>
</protein>
<feature type="compositionally biased region" description="Basic and acidic residues" evidence="1">
    <location>
        <begin position="287"/>
        <end position="301"/>
    </location>
</feature>
<feature type="compositionally biased region" description="Low complexity" evidence="1">
    <location>
        <begin position="345"/>
        <end position="355"/>
    </location>
</feature>
<evidence type="ECO:0000313" key="2">
    <source>
        <dbReference type="EMBL" id="KAK3381926.1"/>
    </source>
</evidence>
<dbReference type="AlphaFoldDB" id="A0AAE0NI49"/>
<dbReference type="PRINTS" id="PR01217">
    <property type="entry name" value="PRICHEXTENSN"/>
</dbReference>
<keyword evidence="3" id="KW-1185">Reference proteome</keyword>
<feature type="compositionally biased region" description="Low complexity" evidence="1">
    <location>
        <begin position="493"/>
        <end position="503"/>
    </location>
</feature>
<feature type="compositionally biased region" description="Basic and acidic residues" evidence="1">
    <location>
        <begin position="170"/>
        <end position="200"/>
    </location>
</feature>
<gene>
    <name evidence="2" type="ORF">B0H63DRAFT_546669</name>
</gene>
<name>A0AAE0NI49_9PEZI</name>